<evidence type="ECO:0000313" key="4">
    <source>
        <dbReference type="Proteomes" id="UP000193498"/>
    </source>
</evidence>
<dbReference type="InterPro" id="IPR008979">
    <property type="entry name" value="Galactose-bd-like_sf"/>
</dbReference>
<dbReference type="SUPFAM" id="SSF49785">
    <property type="entry name" value="Galactose-binding domain-like"/>
    <property type="match status" value="2"/>
</dbReference>
<name>A0A1Y1XGN7_9FUNG</name>
<comment type="similarity">
    <text evidence="1">Belongs to the allantoicase family.</text>
</comment>
<dbReference type="PANTHER" id="PTHR12045:SF3">
    <property type="entry name" value="INACTIVE ALLANTOICASE-RELATED"/>
    <property type="match status" value="1"/>
</dbReference>
<evidence type="ECO:0000256" key="1">
    <source>
        <dbReference type="ARBA" id="ARBA00009242"/>
    </source>
</evidence>
<dbReference type="FunCoup" id="A0A1Y1XGN7">
    <property type="interactions" value="100"/>
</dbReference>
<dbReference type="Pfam" id="PF03561">
    <property type="entry name" value="Allantoicase"/>
    <property type="match status" value="3"/>
</dbReference>
<keyword evidence="4" id="KW-1185">Reference proteome</keyword>
<dbReference type="InterPro" id="IPR005164">
    <property type="entry name" value="Allantoicase"/>
</dbReference>
<comment type="caution">
    <text evidence="3">The sequence shown here is derived from an EMBL/GenBank/DDBJ whole genome shotgun (WGS) entry which is preliminary data.</text>
</comment>
<dbReference type="OrthoDB" id="10266039at2759"/>
<dbReference type="PANTHER" id="PTHR12045">
    <property type="entry name" value="ALLANTOICASE"/>
    <property type="match status" value="1"/>
</dbReference>
<dbReference type="InParanoid" id="A0A1Y1XGN7"/>
<evidence type="ECO:0000313" key="3">
    <source>
        <dbReference type="EMBL" id="ORX84919.1"/>
    </source>
</evidence>
<protein>
    <submittedName>
        <fullName evidence="3">Galactose-binding like protein</fullName>
    </submittedName>
</protein>
<gene>
    <name evidence="3" type="ORF">K493DRAFT_387197</name>
</gene>
<dbReference type="GO" id="GO:0000256">
    <property type="term" value="P:allantoin catabolic process"/>
    <property type="evidence" value="ECO:0007669"/>
    <property type="project" value="InterPro"/>
</dbReference>
<accession>A0A1Y1XGN7</accession>
<feature type="domain" description="Allantoicase" evidence="2">
    <location>
        <begin position="173"/>
        <end position="224"/>
    </location>
</feature>
<dbReference type="AlphaFoldDB" id="A0A1Y1XGN7"/>
<dbReference type="GO" id="GO:0004037">
    <property type="term" value="F:allantoicase activity"/>
    <property type="evidence" value="ECO:0007669"/>
    <property type="project" value="InterPro"/>
</dbReference>
<evidence type="ECO:0000259" key="2">
    <source>
        <dbReference type="Pfam" id="PF03561"/>
    </source>
</evidence>
<sequence>MIGVKRYPGLGGQLQKLSSYIDLANSKLGSKVMAVSDEFFAAASNMPNPKPSVREANMFIETGAWFDDHDWAIIQLAFAGSIVGFDIDTAHFTGYHALVASVDVAFVLPKVELQLTSKHYLILNNPDNTPYNFVRISQYPDGGIARFRVYGSILPMSPGDKNELVDLAYIGNGACVFVSSNDYFSPASSVVLPTRGENMGDGWETKHSRTPGHIDYLIVELGAPVAPTDKVFTHVRATLYPDGGFKRLRV</sequence>
<feature type="domain" description="Allantoicase" evidence="2">
    <location>
        <begin position="107"/>
        <end position="152"/>
    </location>
</feature>
<feature type="domain" description="Allantoicase" evidence="2">
    <location>
        <begin position="29"/>
        <end position="105"/>
    </location>
</feature>
<dbReference type="InterPro" id="IPR015908">
    <property type="entry name" value="Allantoicase_dom"/>
</dbReference>
<dbReference type="EMBL" id="MCFE01000600">
    <property type="protein sequence ID" value="ORX84919.1"/>
    <property type="molecule type" value="Genomic_DNA"/>
</dbReference>
<proteinExistence type="inferred from homology"/>
<reference evidence="3 4" key="1">
    <citation type="submission" date="2016-07" db="EMBL/GenBank/DDBJ databases">
        <title>Pervasive Adenine N6-methylation of Active Genes in Fungi.</title>
        <authorList>
            <consortium name="DOE Joint Genome Institute"/>
            <person name="Mondo S.J."/>
            <person name="Dannebaum R.O."/>
            <person name="Kuo R.C."/>
            <person name="Labutti K."/>
            <person name="Haridas S."/>
            <person name="Kuo A."/>
            <person name="Salamov A."/>
            <person name="Ahrendt S.R."/>
            <person name="Lipzen A."/>
            <person name="Sullivan W."/>
            <person name="Andreopoulos W.B."/>
            <person name="Clum A."/>
            <person name="Lindquist E."/>
            <person name="Daum C."/>
            <person name="Ramamoorthy G.K."/>
            <person name="Gryganskyi A."/>
            <person name="Culley D."/>
            <person name="Magnuson J.K."/>
            <person name="James T.Y."/>
            <person name="O'Malley M.A."/>
            <person name="Stajich J.E."/>
            <person name="Spatafora J.W."/>
            <person name="Visel A."/>
            <person name="Grigoriev I.V."/>
        </authorList>
    </citation>
    <scope>NUCLEOTIDE SEQUENCE [LARGE SCALE GENOMIC DNA]</scope>
    <source>
        <strain evidence="3 4">CBS 931.73</strain>
    </source>
</reference>
<dbReference type="Proteomes" id="UP000193498">
    <property type="component" value="Unassembled WGS sequence"/>
</dbReference>
<dbReference type="STRING" id="1314790.A0A1Y1XGN7"/>
<dbReference type="Gene3D" id="2.60.120.260">
    <property type="entry name" value="Galactose-binding domain-like"/>
    <property type="match status" value="2"/>
</dbReference>
<organism evidence="3 4">
    <name type="scientific">Basidiobolus meristosporus CBS 931.73</name>
    <dbReference type="NCBI Taxonomy" id="1314790"/>
    <lineage>
        <taxon>Eukaryota</taxon>
        <taxon>Fungi</taxon>
        <taxon>Fungi incertae sedis</taxon>
        <taxon>Zoopagomycota</taxon>
        <taxon>Entomophthoromycotina</taxon>
        <taxon>Basidiobolomycetes</taxon>
        <taxon>Basidiobolales</taxon>
        <taxon>Basidiobolaceae</taxon>
        <taxon>Basidiobolus</taxon>
    </lineage>
</organism>